<dbReference type="AlphaFoldDB" id="A0A2L1UQR3"/>
<accession>A0A2L1UQR3</accession>
<dbReference type="KEGG" id="rox:BV494_10170"/>
<dbReference type="Proteomes" id="UP000239197">
    <property type="component" value="Chromosome"/>
</dbReference>
<keyword evidence="2" id="KW-1185">Reference proteome</keyword>
<evidence type="ECO:0000313" key="1">
    <source>
        <dbReference type="EMBL" id="AVF35279.1"/>
    </source>
</evidence>
<name>A0A2L1UQR3_9GAMM</name>
<gene>
    <name evidence="1" type="ORF">BV494_10170</name>
</gene>
<evidence type="ECO:0000313" key="2">
    <source>
        <dbReference type="Proteomes" id="UP000239197"/>
    </source>
</evidence>
<organism evidence="1 2">
    <name type="scientific">Rahnella sikkimica</name>
    <dbReference type="NCBI Taxonomy" id="1805933"/>
    <lineage>
        <taxon>Bacteria</taxon>
        <taxon>Pseudomonadati</taxon>
        <taxon>Pseudomonadota</taxon>
        <taxon>Gammaproteobacteria</taxon>
        <taxon>Enterobacterales</taxon>
        <taxon>Yersiniaceae</taxon>
        <taxon>Rahnella</taxon>
    </lineage>
</organism>
<dbReference type="NCBIfam" id="TIGR03696">
    <property type="entry name" value="Rhs_assc_core"/>
    <property type="match status" value="1"/>
</dbReference>
<dbReference type="Gene3D" id="2.180.10.10">
    <property type="entry name" value="RHS repeat-associated core"/>
    <property type="match status" value="1"/>
</dbReference>
<dbReference type="OrthoDB" id="6043530at2"/>
<protein>
    <recommendedName>
        <fullName evidence="3">RHS repeat-associated core domain-containing protein</fullName>
    </recommendedName>
</protein>
<reference evidence="2" key="1">
    <citation type="submission" date="2017-01" db="EMBL/GenBank/DDBJ databases">
        <title>Genome sequence of Rouxiella sp. ERMR1:05.</title>
        <authorList>
            <person name="Kumar R."/>
            <person name="Singh D."/>
            <person name="Kumar S."/>
        </authorList>
    </citation>
    <scope>NUCLEOTIDE SEQUENCE [LARGE SCALE GENOMIC DNA]</scope>
    <source>
        <strain evidence="2">ERMR1:05</strain>
    </source>
</reference>
<dbReference type="InterPro" id="IPR022385">
    <property type="entry name" value="Rhs_assc_core"/>
</dbReference>
<sequence length="199" mass="21078">MQGRYITQDPIGLRGGWNLYGYALDPLQSIDPMGLAANQQCTIDPITGQPVGRFIGDSRGNVMMEPVGGLTGPYPPNNTNSPDTHTFYDNGSNAYRLNPQGHKIDPTPHSHAHLPGTGAGIKGQGASLDIEGNIINPRSSGAHFSIKGLAGISAIQSIVHIFTLRSCKNGNFSQCFCALGNETVMDSASADNLCSGEMY</sequence>
<evidence type="ECO:0008006" key="3">
    <source>
        <dbReference type="Google" id="ProtNLM"/>
    </source>
</evidence>
<proteinExistence type="predicted"/>
<dbReference type="EMBL" id="CP019062">
    <property type="protein sequence ID" value="AVF35279.1"/>
    <property type="molecule type" value="Genomic_DNA"/>
</dbReference>